<keyword evidence="5" id="KW-1185">Reference proteome</keyword>
<feature type="chain" id="PRO_5012207973" evidence="3">
    <location>
        <begin position="23"/>
        <end position="177"/>
    </location>
</feature>
<keyword evidence="3" id="KW-0732">Signal</keyword>
<comment type="caution">
    <text evidence="4">The sequence shown here is derived from an EMBL/GenBank/DDBJ whole genome shotgun (WGS) entry which is preliminary data.</text>
</comment>
<dbReference type="Proteomes" id="UP000187406">
    <property type="component" value="Unassembled WGS sequence"/>
</dbReference>
<proteinExistence type="inferred from homology"/>
<dbReference type="InParanoid" id="A0A1Q3C3K7"/>
<evidence type="ECO:0000256" key="1">
    <source>
        <dbReference type="ARBA" id="ARBA00010582"/>
    </source>
</evidence>
<evidence type="ECO:0000313" key="4">
    <source>
        <dbReference type="EMBL" id="GAV74819.1"/>
    </source>
</evidence>
<evidence type="ECO:0000256" key="2">
    <source>
        <dbReference type="SAM" id="MobiDB-lite"/>
    </source>
</evidence>
<dbReference type="PANTHER" id="PTHR23201">
    <property type="entry name" value="EXTENSIN, PROLINE-RICH PROTEIN"/>
    <property type="match status" value="1"/>
</dbReference>
<accession>A0A1Q3C3K7</accession>
<organism evidence="4 5">
    <name type="scientific">Cephalotus follicularis</name>
    <name type="common">Albany pitcher plant</name>
    <dbReference type="NCBI Taxonomy" id="3775"/>
    <lineage>
        <taxon>Eukaryota</taxon>
        <taxon>Viridiplantae</taxon>
        <taxon>Streptophyta</taxon>
        <taxon>Embryophyta</taxon>
        <taxon>Tracheophyta</taxon>
        <taxon>Spermatophyta</taxon>
        <taxon>Magnoliopsida</taxon>
        <taxon>eudicotyledons</taxon>
        <taxon>Gunneridae</taxon>
        <taxon>Pentapetalae</taxon>
        <taxon>rosids</taxon>
        <taxon>fabids</taxon>
        <taxon>Oxalidales</taxon>
        <taxon>Cephalotaceae</taxon>
        <taxon>Cephalotus</taxon>
    </lineage>
</organism>
<evidence type="ECO:0000313" key="5">
    <source>
        <dbReference type="Proteomes" id="UP000187406"/>
    </source>
</evidence>
<sequence length="177" mass="18834">MAFKAMLFLLATFLLVSTRVASVDEELKIEAAPYAKVPAPAPASPTKKEPTPAPPAKPTPAPPAKPTPEPPAKTPPVKAPTPAPPLKPPAPVIPVKPPTPPVTPVKPPTPPVRTRLDCAPLCGQRCRLHSRINRCTRACITCCNRCNCVPPGTYGNREKCGKCYTDMTTHGSRIKCP</sequence>
<dbReference type="STRING" id="3775.A0A1Q3C3K7"/>
<dbReference type="PANTHER" id="PTHR23201:SF53">
    <property type="entry name" value="GIBBERELLIN-REGULATED PROTEIN 14"/>
    <property type="match status" value="1"/>
</dbReference>
<feature type="compositionally biased region" description="Pro residues" evidence="2">
    <location>
        <begin position="51"/>
        <end position="110"/>
    </location>
</feature>
<name>A0A1Q3C3K7_CEPFO</name>
<evidence type="ECO:0000256" key="3">
    <source>
        <dbReference type="SAM" id="SignalP"/>
    </source>
</evidence>
<dbReference type="Pfam" id="PF02704">
    <property type="entry name" value="GASA"/>
    <property type="match status" value="1"/>
</dbReference>
<reference evidence="4" key="1">
    <citation type="journal article" date="2017" name="Nat. Ecol. Evol.">
        <title>Genome of the pitcher plant Cephalotus reveals genetic changes associated with carnivory.</title>
        <authorList>
            <person name="Fukushima K."/>
            <person name="Fang X."/>
            <person name="Alvarez-Ponce D."/>
            <person name="Cai H."/>
            <person name="Carretero-Paulet L."/>
            <person name="Chen C."/>
            <person name="Chang T."/>
            <person name="Farr K.M."/>
            <person name="Fujita T."/>
            <person name="Hiwatashi Y."/>
            <person name="Hoshi Y."/>
            <person name="Imai T."/>
            <person name="Kasahara M."/>
            <person name="Librado P."/>
            <person name="Mao L."/>
            <person name="Mori H."/>
            <person name="Nishiyama T."/>
            <person name="Nozawa M."/>
            <person name="Palfalvi G."/>
            <person name="Pollard S.T."/>
            <person name="Rozas J."/>
            <person name="Sanchez-Gracia A."/>
            <person name="Sankoff D."/>
            <person name="Shibata T.F."/>
            <person name="Shigenobu S."/>
            <person name="Sumikawa N."/>
            <person name="Uzawa T."/>
            <person name="Xie M."/>
            <person name="Zheng C."/>
            <person name="Pollock D.D."/>
            <person name="Albert V.A."/>
            <person name="Li S."/>
            <person name="Hasebe M."/>
        </authorList>
    </citation>
    <scope>NUCLEOTIDE SEQUENCE</scope>
    <source>
        <strain evidence="4">St1</strain>
    </source>
</reference>
<dbReference type="EMBL" id="BDDD01001277">
    <property type="protein sequence ID" value="GAV74819.1"/>
    <property type="molecule type" value="Genomic_DNA"/>
</dbReference>
<feature type="signal peptide" evidence="3">
    <location>
        <begin position="1"/>
        <end position="22"/>
    </location>
</feature>
<comment type="similarity">
    <text evidence="1">Belongs to the GASA family.</text>
</comment>
<dbReference type="OrthoDB" id="1850441at2759"/>
<dbReference type="PRINTS" id="PR01217">
    <property type="entry name" value="PRICHEXTENSN"/>
</dbReference>
<dbReference type="AlphaFoldDB" id="A0A1Q3C3K7"/>
<feature type="region of interest" description="Disordered" evidence="2">
    <location>
        <begin position="35"/>
        <end position="110"/>
    </location>
</feature>
<gene>
    <name evidence="4" type="ORF">CFOL_v3_18299</name>
</gene>
<protein>
    <submittedName>
        <fullName evidence="4">GASA domain-containing protein</fullName>
    </submittedName>
</protein>
<dbReference type="InterPro" id="IPR003854">
    <property type="entry name" value="GASA"/>
</dbReference>